<keyword evidence="5" id="KW-0119">Carbohydrate metabolism</keyword>
<keyword evidence="7" id="KW-1185">Reference proteome</keyword>
<dbReference type="InterPro" id="IPR031338">
    <property type="entry name" value="KDPG/KHG_AS_2"/>
</dbReference>
<reference evidence="6 7" key="1">
    <citation type="submission" date="2019-11" db="EMBL/GenBank/DDBJ databases">
        <title>Draft genome of Amycolatopsis RM579.</title>
        <authorList>
            <person name="Duangmal K."/>
            <person name="Mingma R."/>
        </authorList>
    </citation>
    <scope>NUCLEOTIDE SEQUENCE [LARGE SCALE GENOMIC DNA]</scope>
    <source>
        <strain evidence="6 7">RM579</strain>
    </source>
</reference>
<dbReference type="Proteomes" id="UP000440096">
    <property type="component" value="Unassembled WGS sequence"/>
</dbReference>
<evidence type="ECO:0000313" key="7">
    <source>
        <dbReference type="Proteomes" id="UP000440096"/>
    </source>
</evidence>
<comment type="subunit">
    <text evidence="3">Homotrimer.</text>
</comment>
<evidence type="ECO:0000256" key="4">
    <source>
        <dbReference type="ARBA" id="ARBA00023239"/>
    </source>
</evidence>
<evidence type="ECO:0000256" key="2">
    <source>
        <dbReference type="ARBA" id="ARBA00006906"/>
    </source>
</evidence>
<dbReference type="RefSeq" id="WP_154760606.1">
    <property type="nucleotide sequence ID" value="NZ_WMBA01000070.1"/>
</dbReference>
<dbReference type="PANTHER" id="PTHR30246:SF1">
    <property type="entry name" value="2-DEHYDRO-3-DEOXY-6-PHOSPHOGALACTONATE ALDOLASE-RELATED"/>
    <property type="match status" value="1"/>
</dbReference>
<dbReference type="PROSITE" id="PS00160">
    <property type="entry name" value="ALDOLASE_KDPG_KHG_2"/>
    <property type="match status" value="1"/>
</dbReference>
<comment type="pathway">
    <text evidence="1">Carbohydrate acid metabolism.</text>
</comment>
<dbReference type="PANTHER" id="PTHR30246">
    <property type="entry name" value="2-KETO-3-DEOXY-6-PHOSPHOGLUCONATE ALDOLASE"/>
    <property type="match status" value="1"/>
</dbReference>
<proteinExistence type="inferred from homology"/>
<keyword evidence="4" id="KW-0456">Lyase</keyword>
<dbReference type="Pfam" id="PF01081">
    <property type="entry name" value="Aldolase"/>
    <property type="match status" value="1"/>
</dbReference>
<evidence type="ECO:0000256" key="1">
    <source>
        <dbReference type="ARBA" id="ARBA00004761"/>
    </source>
</evidence>
<name>A0A6N7Z9W2_9PSEU</name>
<dbReference type="AlphaFoldDB" id="A0A6N7Z9W2"/>
<dbReference type="EMBL" id="WMBA01000070">
    <property type="protein sequence ID" value="MTD58525.1"/>
    <property type="molecule type" value="Genomic_DNA"/>
</dbReference>
<accession>A0A6N7Z9W2</accession>
<dbReference type="CDD" id="cd00452">
    <property type="entry name" value="KDPG_aldolase"/>
    <property type="match status" value="1"/>
</dbReference>
<dbReference type="SUPFAM" id="SSF51569">
    <property type="entry name" value="Aldolase"/>
    <property type="match status" value="1"/>
</dbReference>
<comment type="caution">
    <text evidence="6">The sequence shown here is derived from an EMBL/GenBank/DDBJ whole genome shotgun (WGS) entry which is preliminary data.</text>
</comment>
<dbReference type="InterPro" id="IPR000887">
    <property type="entry name" value="Aldlse_KDPG_KHG"/>
</dbReference>
<dbReference type="InterPro" id="IPR013785">
    <property type="entry name" value="Aldolase_TIM"/>
</dbReference>
<evidence type="ECO:0000256" key="3">
    <source>
        <dbReference type="ARBA" id="ARBA00011233"/>
    </source>
</evidence>
<evidence type="ECO:0000313" key="6">
    <source>
        <dbReference type="EMBL" id="MTD58525.1"/>
    </source>
</evidence>
<dbReference type="OrthoDB" id="9805177at2"/>
<gene>
    <name evidence="6" type="ORF">GKO32_31790</name>
</gene>
<dbReference type="GO" id="GO:0016829">
    <property type="term" value="F:lyase activity"/>
    <property type="evidence" value="ECO:0007669"/>
    <property type="project" value="UniProtKB-KW"/>
</dbReference>
<evidence type="ECO:0000256" key="5">
    <source>
        <dbReference type="ARBA" id="ARBA00023277"/>
    </source>
</evidence>
<protein>
    <submittedName>
        <fullName evidence="6">2-dehydro-3-deoxyphosphogluconate aldolase</fullName>
    </submittedName>
</protein>
<comment type="similarity">
    <text evidence="2">Belongs to the KHG/KDPG aldolase family.</text>
</comment>
<sequence>MSPLSLADLRTQRCVAIARGDRATYCAGTAKTLADNGIRIMEFPLTTPGVLAALPEVIDAAGASGFVGVGTVVTRAEAEAAVKAGGQFLVTPVVEPDVIAFAVEAQVPILVGACTPTEILQAWRAGATAVKLFPAVTGGPSLVRQLVTGPFPSIPLLPTGGVSLGDAAGYLKAGAIAVGMGGALLGDVLATGAYERLSERVARFRAALESAG</sequence>
<dbReference type="Gene3D" id="3.20.20.70">
    <property type="entry name" value="Aldolase class I"/>
    <property type="match status" value="1"/>
</dbReference>
<organism evidence="6 7">
    <name type="scientific">Amycolatopsis pithecellobii</name>
    <dbReference type="NCBI Taxonomy" id="664692"/>
    <lineage>
        <taxon>Bacteria</taxon>
        <taxon>Bacillati</taxon>
        <taxon>Actinomycetota</taxon>
        <taxon>Actinomycetes</taxon>
        <taxon>Pseudonocardiales</taxon>
        <taxon>Pseudonocardiaceae</taxon>
        <taxon>Amycolatopsis</taxon>
    </lineage>
</organism>